<keyword evidence="4" id="KW-1133">Transmembrane helix</keyword>
<evidence type="ECO:0000313" key="7">
    <source>
        <dbReference type="Proteomes" id="UP000321617"/>
    </source>
</evidence>
<name>A0A562VD34_9ACTN</name>
<feature type="transmembrane region" description="Helical" evidence="4">
    <location>
        <begin position="46"/>
        <end position="68"/>
    </location>
</feature>
<dbReference type="SUPFAM" id="SSF55874">
    <property type="entry name" value="ATPase domain of HSP90 chaperone/DNA topoisomerase II/histidine kinase"/>
    <property type="match status" value="1"/>
</dbReference>
<dbReference type="Proteomes" id="UP000321617">
    <property type="component" value="Unassembled WGS sequence"/>
</dbReference>
<keyword evidence="1" id="KW-0808">Transferase</keyword>
<dbReference type="RefSeq" id="WP_147134883.1">
    <property type="nucleotide sequence ID" value="NZ_BAABIJ010000001.1"/>
</dbReference>
<dbReference type="Gene3D" id="3.30.565.10">
    <property type="entry name" value="Histidine kinase-like ATPase, C-terminal domain"/>
    <property type="match status" value="1"/>
</dbReference>
<feature type="transmembrane region" description="Helical" evidence="4">
    <location>
        <begin position="84"/>
        <end position="101"/>
    </location>
</feature>
<keyword evidence="4" id="KW-0812">Transmembrane</keyword>
<evidence type="ECO:0000256" key="1">
    <source>
        <dbReference type="ARBA" id="ARBA00022679"/>
    </source>
</evidence>
<reference evidence="6 7" key="1">
    <citation type="journal article" date="2013" name="Stand. Genomic Sci.">
        <title>Genomic Encyclopedia of Type Strains, Phase I: The one thousand microbial genomes (KMG-I) project.</title>
        <authorList>
            <person name="Kyrpides N.C."/>
            <person name="Woyke T."/>
            <person name="Eisen J.A."/>
            <person name="Garrity G."/>
            <person name="Lilburn T.G."/>
            <person name="Beck B.J."/>
            <person name="Whitman W.B."/>
            <person name="Hugenholtz P."/>
            <person name="Klenk H.P."/>
        </authorList>
    </citation>
    <scope>NUCLEOTIDE SEQUENCE [LARGE SCALE GENOMIC DNA]</scope>
    <source>
        <strain evidence="6 7">DSM 45044</strain>
    </source>
</reference>
<evidence type="ECO:0000256" key="3">
    <source>
        <dbReference type="ARBA" id="ARBA00023012"/>
    </source>
</evidence>
<gene>
    <name evidence="6" type="ORF">LX16_1435</name>
</gene>
<dbReference type="GO" id="GO:0016020">
    <property type="term" value="C:membrane"/>
    <property type="evidence" value="ECO:0007669"/>
    <property type="project" value="InterPro"/>
</dbReference>
<dbReference type="Gene3D" id="1.20.5.1930">
    <property type="match status" value="1"/>
</dbReference>
<organism evidence="6 7">
    <name type="scientific">Stackebrandtia albiflava</name>
    <dbReference type="NCBI Taxonomy" id="406432"/>
    <lineage>
        <taxon>Bacteria</taxon>
        <taxon>Bacillati</taxon>
        <taxon>Actinomycetota</taxon>
        <taxon>Actinomycetes</taxon>
        <taxon>Glycomycetales</taxon>
        <taxon>Glycomycetaceae</taxon>
        <taxon>Stackebrandtia</taxon>
    </lineage>
</organism>
<sequence>MTHRTDPPGVRDLARLRQCVWWTLVPSPAVMFGFTVWAMVRDGEPAVRAGVTAVVLAVAAVGPTWSFLRVTGTEEPPPVDRREIGMLTAAAGALAVLAVTADPSGAAGFGLLTHGAVLATAVLLRLPAGRRPVGLAAVTILAIGVAAGLSWWRGLPASTVTVAGLGVFSIATGLWMSWWQYDVARQLELARRVTGELAVARERLRFAAELHDIQGHHLQVIALKSELAARLRPDCADEAVALMREVQQLAHDALRDTRAVVAGYRRVSLRTEIGNASRVLSSAGIDTAVRLPPGDTGWHESVERDMGLLVREATTNVLRHASPRRCELTLEAEPSAMVITIRNDGADEAPVAAAGTGLTGLRDRFTAASGALDWEHASGWFTIRGRLPAAAGTGGTS</sequence>
<dbReference type="Pfam" id="PF07730">
    <property type="entry name" value="HisKA_3"/>
    <property type="match status" value="1"/>
</dbReference>
<evidence type="ECO:0000256" key="4">
    <source>
        <dbReference type="SAM" id="Phobius"/>
    </source>
</evidence>
<keyword evidence="2 6" id="KW-0418">Kinase</keyword>
<dbReference type="GO" id="GO:0046983">
    <property type="term" value="F:protein dimerization activity"/>
    <property type="evidence" value="ECO:0007669"/>
    <property type="project" value="InterPro"/>
</dbReference>
<accession>A0A562VD34</accession>
<feature type="transmembrane region" description="Helical" evidence="4">
    <location>
        <begin position="158"/>
        <end position="179"/>
    </location>
</feature>
<evidence type="ECO:0000313" key="6">
    <source>
        <dbReference type="EMBL" id="TWJ15721.1"/>
    </source>
</evidence>
<keyword evidence="7" id="KW-1185">Reference proteome</keyword>
<dbReference type="InterPro" id="IPR036890">
    <property type="entry name" value="HATPase_C_sf"/>
</dbReference>
<comment type="caution">
    <text evidence="6">The sequence shown here is derived from an EMBL/GenBank/DDBJ whole genome shotgun (WGS) entry which is preliminary data.</text>
</comment>
<keyword evidence="3" id="KW-0902">Two-component regulatory system</keyword>
<proteinExistence type="predicted"/>
<dbReference type="PANTHER" id="PTHR24421">
    <property type="entry name" value="NITRATE/NITRITE SENSOR PROTEIN NARX-RELATED"/>
    <property type="match status" value="1"/>
</dbReference>
<keyword evidence="4" id="KW-0472">Membrane</keyword>
<dbReference type="AlphaFoldDB" id="A0A562VD34"/>
<evidence type="ECO:0000259" key="5">
    <source>
        <dbReference type="Pfam" id="PF07730"/>
    </source>
</evidence>
<feature type="transmembrane region" description="Helical" evidence="4">
    <location>
        <begin position="133"/>
        <end position="152"/>
    </location>
</feature>
<dbReference type="EMBL" id="VLLL01000005">
    <property type="protein sequence ID" value="TWJ15721.1"/>
    <property type="molecule type" value="Genomic_DNA"/>
</dbReference>
<feature type="transmembrane region" description="Helical" evidence="4">
    <location>
        <begin position="107"/>
        <end position="126"/>
    </location>
</feature>
<evidence type="ECO:0000256" key="2">
    <source>
        <dbReference type="ARBA" id="ARBA00022777"/>
    </source>
</evidence>
<dbReference type="PANTHER" id="PTHR24421:SF63">
    <property type="entry name" value="SENSOR HISTIDINE KINASE DESK"/>
    <property type="match status" value="1"/>
</dbReference>
<dbReference type="GO" id="GO:0000155">
    <property type="term" value="F:phosphorelay sensor kinase activity"/>
    <property type="evidence" value="ECO:0007669"/>
    <property type="project" value="InterPro"/>
</dbReference>
<dbReference type="OrthoDB" id="5241784at2"/>
<dbReference type="InterPro" id="IPR011712">
    <property type="entry name" value="Sig_transdc_His_kin_sub3_dim/P"/>
</dbReference>
<feature type="transmembrane region" description="Helical" evidence="4">
    <location>
        <begin position="20"/>
        <end position="40"/>
    </location>
</feature>
<protein>
    <submittedName>
        <fullName evidence="6">Two-component system sensor histidine kinase DesK</fullName>
    </submittedName>
</protein>
<dbReference type="InterPro" id="IPR050482">
    <property type="entry name" value="Sensor_HK_TwoCompSys"/>
</dbReference>
<feature type="domain" description="Signal transduction histidine kinase subgroup 3 dimerisation and phosphoacceptor" evidence="5">
    <location>
        <begin position="202"/>
        <end position="267"/>
    </location>
</feature>